<protein>
    <submittedName>
        <fullName evidence="2">Uncharacterized protein</fullName>
    </submittedName>
</protein>
<evidence type="ECO:0000256" key="1">
    <source>
        <dbReference type="SAM" id="Phobius"/>
    </source>
</evidence>
<comment type="caution">
    <text evidence="2">The sequence shown here is derived from an EMBL/GenBank/DDBJ whole genome shotgun (WGS) entry which is preliminary data.</text>
</comment>
<dbReference type="EMBL" id="JBHSAW010000022">
    <property type="protein sequence ID" value="MFC4097518.1"/>
    <property type="molecule type" value="Genomic_DNA"/>
</dbReference>
<dbReference type="Proteomes" id="UP001595814">
    <property type="component" value="Unassembled WGS sequence"/>
</dbReference>
<dbReference type="RefSeq" id="WP_187457071.1">
    <property type="nucleotide sequence ID" value="NZ_JACYFJ010000009.1"/>
</dbReference>
<sequence>METYKEQTAMKQGTEKTDFIKEEEEKHDQYIFQKNTKTKTGTYIIAAFLVLLVIGIIVSALIFGSPQA</sequence>
<evidence type="ECO:0000313" key="3">
    <source>
        <dbReference type="Proteomes" id="UP001595814"/>
    </source>
</evidence>
<reference evidence="3" key="1">
    <citation type="journal article" date="2019" name="Int. J. Syst. Evol. Microbiol.">
        <title>The Global Catalogue of Microorganisms (GCM) 10K type strain sequencing project: providing services to taxonomists for standard genome sequencing and annotation.</title>
        <authorList>
            <consortium name="The Broad Institute Genomics Platform"/>
            <consortium name="The Broad Institute Genome Sequencing Center for Infectious Disease"/>
            <person name="Wu L."/>
            <person name="Ma J."/>
        </authorList>
    </citation>
    <scope>NUCLEOTIDE SEQUENCE [LARGE SCALE GENOMIC DNA]</scope>
    <source>
        <strain evidence="3">CECT 7477</strain>
    </source>
</reference>
<keyword evidence="1" id="KW-0812">Transmembrane</keyword>
<evidence type="ECO:0000313" key="2">
    <source>
        <dbReference type="EMBL" id="MFC4097518.1"/>
    </source>
</evidence>
<gene>
    <name evidence="2" type="ORF">ACFOUT_16655</name>
</gene>
<feature type="transmembrane region" description="Helical" evidence="1">
    <location>
        <begin position="43"/>
        <end position="63"/>
    </location>
</feature>
<accession>A0ABV8JU49</accession>
<keyword evidence="1" id="KW-0472">Membrane</keyword>
<proteinExistence type="predicted"/>
<name>A0ABV8JU49_9FLAO</name>
<keyword evidence="1" id="KW-1133">Transmembrane helix</keyword>
<keyword evidence="3" id="KW-1185">Reference proteome</keyword>
<organism evidence="2 3">
    <name type="scientific">Euzebyella saccharophila</name>
    <dbReference type="NCBI Taxonomy" id="679664"/>
    <lineage>
        <taxon>Bacteria</taxon>
        <taxon>Pseudomonadati</taxon>
        <taxon>Bacteroidota</taxon>
        <taxon>Flavobacteriia</taxon>
        <taxon>Flavobacteriales</taxon>
        <taxon>Flavobacteriaceae</taxon>
        <taxon>Euzebyella</taxon>
    </lineage>
</organism>